<dbReference type="OrthoDB" id="7506955at2"/>
<protein>
    <submittedName>
        <fullName evidence="2">Uncharacterized protein</fullName>
    </submittedName>
</protein>
<name>A0A844Z5V6_9SPHN</name>
<organism evidence="2 3">
    <name type="scientific">Pontixanthobacter aestiaquae</name>
    <dbReference type="NCBI Taxonomy" id="1509367"/>
    <lineage>
        <taxon>Bacteria</taxon>
        <taxon>Pseudomonadati</taxon>
        <taxon>Pseudomonadota</taxon>
        <taxon>Alphaproteobacteria</taxon>
        <taxon>Sphingomonadales</taxon>
        <taxon>Erythrobacteraceae</taxon>
        <taxon>Pontixanthobacter</taxon>
    </lineage>
</organism>
<keyword evidence="3" id="KW-1185">Reference proteome</keyword>
<evidence type="ECO:0000313" key="2">
    <source>
        <dbReference type="EMBL" id="MXO82203.1"/>
    </source>
</evidence>
<dbReference type="Proteomes" id="UP000460290">
    <property type="component" value="Unassembled WGS sequence"/>
</dbReference>
<comment type="caution">
    <text evidence="2">The sequence shown here is derived from an EMBL/GenBank/DDBJ whole genome shotgun (WGS) entry which is preliminary data.</text>
</comment>
<feature type="region of interest" description="Disordered" evidence="1">
    <location>
        <begin position="1"/>
        <end position="27"/>
    </location>
</feature>
<evidence type="ECO:0000313" key="3">
    <source>
        <dbReference type="Proteomes" id="UP000460290"/>
    </source>
</evidence>
<sequence>MDIPTPRFTKPAGQEPRDTSSKLSRQWTAVQDAGQAVAMMAGLAPEKPNSKIRNFPALIKDVEGWRLELAKSHITDMAAMMQPGVAALLAVNARGQDATAAALTLWREYHATREAVLALLPESGKMGPPRSA</sequence>
<dbReference type="RefSeq" id="WP_160612523.1">
    <property type="nucleotide sequence ID" value="NZ_JAUFQM010000001.1"/>
</dbReference>
<dbReference type="AlphaFoldDB" id="A0A844Z5V6"/>
<gene>
    <name evidence="2" type="ORF">GRI35_02285</name>
</gene>
<accession>A0A844Z5V6</accession>
<proteinExistence type="predicted"/>
<dbReference type="EMBL" id="WTYZ01000001">
    <property type="protein sequence ID" value="MXO82203.1"/>
    <property type="molecule type" value="Genomic_DNA"/>
</dbReference>
<evidence type="ECO:0000256" key="1">
    <source>
        <dbReference type="SAM" id="MobiDB-lite"/>
    </source>
</evidence>
<reference evidence="2 3" key="1">
    <citation type="submission" date="2019-12" db="EMBL/GenBank/DDBJ databases">
        <title>Genomic-based taxomic classification of the family Erythrobacteraceae.</title>
        <authorList>
            <person name="Xu L."/>
        </authorList>
    </citation>
    <scope>NUCLEOTIDE SEQUENCE [LARGE SCALE GENOMIC DNA]</scope>
    <source>
        <strain evidence="2 3">KCTC 42006</strain>
    </source>
</reference>